<dbReference type="NCBIfam" id="NF040712">
    <property type="entry name" value="SepH"/>
    <property type="match status" value="1"/>
</dbReference>
<evidence type="ECO:0000313" key="3">
    <source>
        <dbReference type="EMBL" id="XDS43798.1"/>
    </source>
</evidence>
<name>A0AB39U4I8_9BIFI</name>
<dbReference type="Pfam" id="PF11268">
    <property type="entry name" value="DUF3071"/>
    <property type="match status" value="1"/>
</dbReference>
<reference evidence="3" key="1">
    <citation type="submission" date="2023-07" db="EMBL/GenBank/DDBJ databases">
        <title>Bifidobacterium aquikefiriaerophilum sp. nov. and Bifidobacterium eccum sp. nov., isolated from water kefir.</title>
        <authorList>
            <person name="Breselge S."/>
            <person name="Bellassi P."/>
            <person name="Barcenilla C."/>
            <person name="Alvarez-Ordonez A."/>
            <person name="Morelli L."/>
            <person name="Cotter P.D."/>
        </authorList>
    </citation>
    <scope>NUCLEOTIDE SEQUENCE</scope>
    <source>
        <strain evidence="3">WK041_4_12</strain>
    </source>
</reference>
<feature type="compositionally biased region" description="Basic and acidic residues" evidence="1">
    <location>
        <begin position="261"/>
        <end position="277"/>
    </location>
</feature>
<dbReference type="InterPro" id="IPR047682">
    <property type="entry name" value="SepH-like"/>
</dbReference>
<gene>
    <name evidence="3" type="primary">sepH</name>
    <name evidence="3" type="ORF">QN215_05715</name>
</gene>
<feature type="domain" description="DUF3071" evidence="2">
    <location>
        <begin position="10"/>
        <end position="173"/>
    </location>
</feature>
<feature type="compositionally biased region" description="Polar residues" evidence="1">
    <location>
        <begin position="228"/>
        <end position="247"/>
    </location>
</feature>
<organism evidence="3">
    <name type="scientific">Bifidobacterium aquikefiricola</name>
    <dbReference type="NCBI Taxonomy" id="3059038"/>
    <lineage>
        <taxon>Bacteria</taxon>
        <taxon>Bacillati</taxon>
        <taxon>Actinomycetota</taxon>
        <taxon>Actinomycetes</taxon>
        <taxon>Bifidobacteriales</taxon>
        <taxon>Bifidobacteriaceae</taxon>
        <taxon>Bifidobacterium</taxon>
    </lineage>
</organism>
<accession>A0AB39U4I8</accession>
<feature type="compositionally biased region" description="Basic and acidic residues" evidence="1">
    <location>
        <begin position="379"/>
        <end position="396"/>
    </location>
</feature>
<dbReference type="AlphaFoldDB" id="A0AB39U4I8"/>
<dbReference type="EMBL" id="CP129674">
    <property type="protein sequence ID" value="XDS43798.1"/>
    <property type="molecule type" value="Genomic_DNA"/>
</dbReference>
<proteinExistence type="predicted"/>
<feature type="compositionally biased region" description="Polar residues" evidence="1">
    <location>
        <begin position="314"/>
        <end position="323"/>
    </location>
</feature>
<feature type="compositionally biased region" description="Basic and acidic residues" evidence="1">
    <location>
        <begin position="324"/>
        <end position="339"/>
    </location>
</feature>
<feature type="compositionally biased region" description="Low complexity" evidence="1">
    <location>
        <begin position="420"/>
        <end position="435"/>
    </location>
</feature>
<dbReference type="RefSeq" id="WP_369343391.1">
    <property type="nucleotide sequence ID" value="NZ_CP129674.1"/>
</dbReference>
<evidence type="ECO:0000259" key="2">
    <source>
        <dbReference type="Pfam" id="PF11268"/>
    </source>
</evidence>
<feature type="compositionally biased region" description="Basic and acidic residues" evidence="1">
    <location>
        <begin position="446"/>
        <end position="455"/>
    </location>
</feature>
<sequence>MPEEPLRIAQFDHVSDGGDLVFVFDHRHFAVRVDDALERGILEAKQIRAEEEGFPSPQSASALPISRIQSYIRAGADPEAVARQFNIAQALVRRFSAPVETEKKYAIDQFLTVAVPPNSKAKSYGDLIDMTLRNARIAMSSITWSATRRGHEPWRIRAQFQSAGRIVTADWNWNIRDNTVSPINRQARRLIGVPDNDEANATSSLEQVLDGRGPLPFAWMENNDEDASQNLPRQNADRSVNSQSVATSKDSRESSASLSDSDTRTDAARDASSERAGNRPSIDFLSHHPQIADVSSRLAYVEGKEAQDGDDVSAASSPHQNTPSDEHEPDDHEPDEHERRHGNKYSSWMYKTAHGRAHATAPHVTRDEPSVQTAAQQHTDTHTDTSDKHVKSDKLTNSENPLRSNAVAQESHGAGESARRQPPQSPAQTSQQAARNTDKTAAASKDSTKNQDSSKKRSGRSAVPSWDEILFGD</sequence>
<protein>
    <submittedName>
        <fullName evidence="3">Septation protein SepH</fullName>
    </submittedName>
</protein>
<dbReference type="KEGG" id="baqk:QN215_05715"/>
<dbReference type="InterPro" id="IPR021421">
    <property type="entry name" value="DUF3071"/>
</dbReference>
<feature type="region of interest" description="Disordered" evidence="1">
    <location>
        <begin position="227"/>
        <end position="288"/>
    </location>
</feature>
<evidence type="ECO:0000256" key="1">
    <source>
        <dbReference type="SAM" id="MobiDB-lite"/>
    </source>
</evidence>
<feature type="compositionally biased region" description="Polar residues" evidence="1">
    <location>
        <begin position="397"/>
        <end position="408"/>
    </location>
</feature>
<feature type="region of interest" description="Disordered" evidence="1">
    <location>
        <begin position="304"/>
        <end position="473"/>
    </location>
</feature>